<dbReference type="Pfam" id="PF00700">
    <property type="entry name" value="Flagellin_C"/>
    <property type="match status" value="1"/>
</dbReference>
<keyword evidence="5" id="KW-0282">Flagellum</keyword>
<accession>A0ABT1VSA7</accession>
<keyword evidence="5" id="KW-0966">Cell projection</keyword>
<keyword evidence="5" id="KW-0969">Cilium</keyword>
<dbReference type="RefSeq" id="WP_422917979.1">
    <property type="nucleotide sequence ID" value="NZ_JAMZEJ010000001.1"/>
</dbReference>
<comment type="subcellular location">
    <subcellularLocation>
        <location evidence="1">Bacterial flagellum</location>
    </subcellularLocation>
</comment>
<evidence type="ECO:0000256" key="1">
    <source>
        <dbReference type="ARBA" id="ARBA00004365"/>
    </source>
</evidence>
<name>A0ABT1VSA7_9PROT</name>
<dbReference type="SUPFAM" id="SSF64518">
    <property type="entry name" value="Phase 1 flagellin"/>
    <property type="match status" value="1"/>
</dbReference>
<gene>
    <name evidence="5" type="ORF">NFI88_00035</name>
</gene>
<dbReference type="Proteomes" id="UP001524547">
    <property type="component" value="Unassembled WGS sequence"/>
</dbReference>
<organism evidence="5 6">
    <name type="scientific">Rhizosaccharibacter radicis</name>
    <dbReference type="NCBI Taxonomy" id="2782605"/>
    <lineage>
        <taxon>Bacteria</taxon>
        <taxon>Pseudomonadati</taxon>
        <taxon>Pseudomonadota</taxon>
        <taxon>Alphaproteobacteria</taxon>
        <taxon>Acetobacterales</taxon>
        <taxon>Acetobacteraceae</taxon>
        <taxon>Rhizosaccharibacter</taxon>
    </lineage>
</organism>
<sequence>MSVGALNSGFPGMPGLSAALDRLNARQNALQGQLSSGVRAPDYAGLGPDAVTALSLQPQITAVAAWQANITAEQGVQQVTTTALTQISTIAGSLRTALSGLTSPSAAAVGAVATQARGWLDQLGSVLNTQAAGRYVFAGTASDQPPVPGDGALSDSPLAQAIAAQVAVVGTAGAAAVEGDTVALAASNQQGTTIFSAALSVPPADAAKLGRTLSVGANQTIPAGVVVTAGGAASATSTGSVIRDLVRVLASVAGLDQADSSSAGFADLVKNLGVDMGSIQDGLIGMQSAVGMTQQELDSRGDGLSSLGDALNSQLDTAKGVDPAAISTQLVATQTSLQESYSLIAQMKTLSLASFL</sequence>
<dbReference type="PANTHER" id="PTHR42792">
    <property type="entry name" value="FLAGELLIN"/>
    <property type="match status" value="1"/>
</dbReference>
<dbReference type="EMBL" id="JAMZEJ010000001">
    <property type="protein sequence ID" value="MCQ8239229.1"/>
    <property type="molecule type" value="Genomic_DNA"/>
</dbReference>
<dbReference type="Gene3D" id="1.20.1330.10">
    <property type="entry name" value="f41 fragment of flagellin, N-terminal domain"/>
    <property type="match status" value="1"/>
</dbReference>
<comment type="similarity">
    <text evidence="2">Belongs to the bacterial flagellin family.</text>
</comment>
<keyword evidence="3" id="KW-0975">Bacterial flagellum</keyword>
<evidence type="ECO:0000256" key="2">
    <source>
        <dbReference type="ARBA" id="ARBA00005709"/>
    </source>
</evidence>
<dbReference type="InterPro" id="IPR046358">
    <property type="entry name" value="Flagellin_C"/>
</dbReference>
<evidence type="ECO:0000313" key="5">
    <source>
        <dbReference type="EMBL" id="MCQ8239229.1"/>
    </source>
</evidence>
<evidence type="ECO:0000256" key="3">
    <source>
        <dbReference type="ARBA" id="ARBA00023143"/>
    </source>
</evidence>
<protein>
    <submittedName>
        <fullName evidence="5">Flagellin</fullName>
    </submittedName>
</protein>
<feature type="domain" description="Flagellin C-terminal" evidence="4">
    <location>
        <begin position="286"/>
        <end position="356"/>
    </location>
</feature>
<proteinExistence type="inferred from homology"/>
<dbReference type="PANTHER" id="PTHR42792:SF1">
    <property type="entry name" value="FLAGELLAR HOOK-ASSOCIATED PROTEIN 3"/>
    <property type="match status" value="1"/>
</dbReference>
<reference evidence="5 6" key="1">
    <citation type="submission" date="2022-06" db="EMBL/GenBank/DDBJ databases">
        <title>Rhizosaccharibacter gen. nov. sp. nov. KSS12, endophytic bacteria isolated from sugarcane.</title>
        <authorList>
            <person name="Pitiwittayakul N."/>
        </authorList>
    </citation>
    <scope>NUCLEOTIDE SEQUENCE [LARGE SCALE GENOMIC DNA]</scope>
    <source>
        <strain evidence="5 6">KSS12</strain>
    </source>
</reference>
<evidence type="ECO:0000313" key="6">
    <source>
        <dbReference type="Proteomes" id="UP001524547"/>
    </source>
</evidence>
<evidence type="ECO:0000259" key="4">
    <source>
        <dbReference type="Pfam" id="PF00700"/>
    </source>
</evidence>
<keyword evidence="6" id="KW-1185">Reference proteome</keyword>
<comment type="caution">
    <text evidence="5">The sequence shown here is derived from an EMBL/GenBank/DDBJ whole genome shotgun (WGS) entry which is preliminary data.</text>
</comment>
<dbReference type="InterPro" id="IPR001492">
    <property type="entry name" value="Flagellin"/>
</dbReference>